<dbReference type="AlphaFoldDB" id="A0A8X6P674"/>
<accession>A0A8X6P674</accession>
<name>A0A8X6P674_NEPPI</name>
<gene>
    <name evidence="1" type="ORF">NPIL_151831</name>
</gene>
<protein>
    <submittedName>
        <fullName evidence="1">Uncharacterized protein</fullName>
    </submittedName>
</protein>
<keyword evidence="2" id="KW-1185">Reference proteome</keyword>
<dbReference type="Proteomes" id="UP000887013">
    <property type="component" value="Unassembled WGS sequence"/>
</dbReference>
<reference evidence="1" key="1">
    <citation type="submission" date="2020-08" db="EMBL/GenBank/DDBJ databases">
        <title>Multicomponent nature underlies the extraordinary mechanical properties of spider dragline silk.</title>
        <authorList>
            <person name="Kono N."/>
            <person name="Nakamura H."/>
            <person name="Mori M."/>
            <person name="Yoshida Y."/>
            <person name="Ohtoshi R."/>
            <person name="Malay A.D."/>
            <person name="Moran D.A.P."/>
            <person name="Tomita M."/>
            <person name="Numata K."/>
            <person name="Arakawa K."/>
        </authorList>
    </citation>
    <scope>NUCLEOTIDE SEQUENCE</scope>
</reference>
<comment type="caution">
    <text evidence="1">The sequence shown here is derived from an EMBL/GenBank/DDBJ whole genome shotgun (WGS) entry which is preliminary data.</text>
</comment>
<organism evidence="1 2">
    <name type="scientific">Nephila pilipes</name>
    <name type="common">Giant wood spider</name>
    <name type="synonym">Nephila maculata</name>
    <dbReference type="NCBI Taxonomy" id="299642"/>
    <lineage>
        <taxon>Eukaryota</taxon>
        <taxon>Metazoa</taxon>
        <taxon>Ecdysozoa</taxon>
        <taxon>Arthropoda</taxon>
        <taxon>Chelicerata</taxon>
        <taxon>Arachnida</taxon>
        <taxon>Araneae</taxon>
        <taxon>Araneomorphae</taxon>
        <taxon>Entelegynae</taxon>
        <taxon>Araneoidea</taxon>
        <taxon>Nephilidae</taxon>
        <taxon>Nephila</taxon>
    </lineage>
</organism>
<proteinExistence type="predicted"/>
<sequence length="110" mass="12747">MKSRKTAARPPTGVKSHLLMPIHRQSRCHVSCLLPKSTAGGGINWDFFFLPSHFSSSSRDQPQNIRSVMDSRRFYHFNSNFTHVCERLSISLCVSVLKLIENCYRYINDW</sequence>
<evidence type="ECO:0000313" key="2">
    <source>
        <dbReference type="Proteomes" id="UP000887013"/>
    </source>
</evidence>
<dbReference type="EMBL" id="BMAW01016703">
    <property type="protein sequence ID" value="GFT50393.1"/>
    <property type="molecule type" value="Genomic_DNA"/>
</dbReference>
<evidence type="ECO:0000313" key="1">
    <source>
        <dbReference type="EMBL" id="GFT50393.1"/>
    </source>
</evidence>